<proteinExistence type="predicted"/>
<keyword evidence="2" id="KW-1185">Reference proteome</keyword>
<dbReference type="Proteomes" id="UP000244904">
    <property type="component" value="Unassembled WGS sequence"/>
</dbReference>
<gene>
    <name evidence="1" type="ORF">PRI8871_00686</name>
</gene>
<sequence>MPTCEEAHSRSRESSIMLVLLGFEGRVMNVGIALDPCFFVRGCSGSKNLLPVSWPSIQLLCITWWTALMFAFLHLCQSFVEHAEQLLHFGQLCALLVDPLGLRQSSPCRSIGIKHMRQLRSRTLC</sequence>
<dbReference type="AlphaFoldDB" id="A0A2R8AQ04"/>
<protein>
    <submittedName>
        <fullName evidence="1">Uncharacterized protein</fullName>
    </submittedName>
</protein>
<evidence type="ECO:0000313" key="2">
    <source>
        <dbReference type="Proteomes" id="UP000244904"/>
    </source>
</evidence>
<dbReference type="EMBL" id="OMOJ01000001">
    <property type="protein sequence ID" value="SPF78095.1"/>
    <property type="molecule type" value="Genomic_DNA"/>
</dbReference>
<accession>A0A2R8AQ04</accession>
<organism evidence="1 2">
    <name type="scientific">Pseudoprimorskyibacter insulae</name>
    <dbReference type="NCBI Taxonomy" id="1695997"/>
    <lineage>
        <taxon>Bacteria</taxon>
        <taxon>Pseudomonadati</taxon>
        <taxon>Pseudomonadota</taxon>
        <taxon>Alphaproteobacteria</taxon>
        <taxon>Rhodobacterales</taxon>
        <taxon>Paracoccaceae</taxon>
        <taxon>Pseudoprimorskyibacter</taxon>
    </lineage>
</organism>
<evidence type="ECO:0000313" key="1">
    <source>
        <dbReference type="EMBL" id="SPF78095.1"/>
    </source>
</evidence>
<name>A0A2R8AQ04_9RHOB</name>
<reference evidence="2" key="1">
    <citation type="submission" date="2018-03" db="EMBL/GenBank/DDBJ databases">
        <authorList>
            <person name="Rodrigo-Torres L."/>
            <person name="Arahal R. D."/>
            <person name="Lucena T."/>
        </authorList>
    </citation>
    <scope>NUCLEOTIDE SEQUENCE [LARGE SCALE GENOMIC DNA]</scope>
    <source>
        <strain evidence="2">CECT 8871</strain>
    </source>
</reference>